<dbReference type="InterPro" id="IPR003790">
    <property type="entry name" value="GHL10"/>
</dbReference>
<evidence type="ECO:0000256" key="1">
    <source>
        <dbReference type="ARBA" id="ARBA00022729"/>
    </source>
</evidence>
<reference evidence="3" key="1">
    <citation type="journal article" date="2015" name="ISME J.">
        <title>Draft Genome Sequence of Streptomyces incarnatus NRRL8089, which Produces the Nucleoside Antibiotic Sinefungin.</title>
        <authorList>
            <person name="Oshima K."/>
            <person name="Hattori M."/>
            <person name="Shimizu H."/>
            <person name="Fukuda K."/>
            <person name="Nemoto M."/>
            <person name="Inagaki K."/>
            <person name="Tamura T."/>
        </authorList>
    </citation>
    <scope>NUCLEOTIDE SEQUENCE</scope>
    <source>
        <strain evidence="3">FACHB-1277</strain>
    </source>
</reference>
<dbReference type="InterPro" id="IPR052177">
    <property type="entry name" value="Divisome_Glycosyl_Hydrolase"/>
</dbReference>
<dbReference type="PANTHER" id="PTHR43405">
    <property type="entry name" value="GLYCOSYL HYDROLASE DIGH"/>
    <property type="match status" value="1"/>
</dbReference>
<organism evidence="3 4">
    <name type="scientific">Pseudanabaena cinerea FACHB-1277</name>
    <dbReference type="NCBI Taxonomy" id="2949581"/>
    <lineage>
        <taxon>Bacteria</taxon>
        <taxon>Bacillati</taxon>
        <taxon>Cyanobacteriota</taxon>
        <taxon>Cyanophyceae</taxon>
        <taxon>Pseudanabaenales</taxon>
        <taxon>Pseudanabaenaceae</taxon>
        <taxon>Pseudanabaena</taxon>
        <taxon>Pseudanabaena cinerea</taxon>
    </lineage>
</organism>
<dbReference type="AlphaFoldDB" id="A0A926USW8"/>
<keyword evidence="4" id="KW-1185">Reference proteome</keyword>
<evidence type="ECO:0000313" key="3">
    <source>
        <dbReference type="EMBL" id="MBD2150479.1"/>
    </source>
</evidence>
<feature type="domain" description="Glycosyl hydrolase-like 10" evidence="2">
    <location>
        <begin position="114"/>
        <end position="420"/>
    </location>
</feature>
<comment type="caution">
    <text evidence="3">The sequence shown here is derived from an EMBL/GenBank/DDBJ whole genome shotgun (WGS) entry which is preliminary data.</text>
</comment>
<proteinExistence type="predicted"/>
<dbReference type="GO" id="GO:0016787">
    <property type="term" value="F:hydrolase activity"/>
    <property type="evidence" value="ECO:0007669"/>
    <property type="project" value="UniProtKB-KW"/>
</dbReference>
<dbReference type="InterPro" id="IPR017853">
    <property type="entry name" value="GH"/>
</dbReference>
<evidence type="ECO:0000259" key="2">
    <source>
        <dbReference type="Pfam" id="PF02638"/>
    </source>
</evidence>
<dbReference type="SUPFAM" id="SSF51445">
    <property type="entry name" value="(Trans)glycosidases"/>
    <property type="match status" value="1"/>
</dbReference>
<dbReference type="EMBL" id="JACJPY010000027">
    <property type="protein sequence ID" value="MBD2150479.1"/>
    <property type="molecule type" value="Genomic_DNA"/>
</dbReference>
<dbReference type="Gene3D" id="3.20.20.80">
    <property type="entry name" value="Glycosidases"/>
    <property type="match status" value="1"/>
</dbReference>
<evidence type="ECO:0000313" key="4">
    <source>
        <dbReference type="Proteomes" id="UP000631421"/>
    </source>
</evidence>
<dbReference type="Proteomes" id="UP000631421">
    <property type="component" value="Unassembled WGS sequence"/>
</dbReference>
<dbReference type="PANTHER" id="PTHR43405:SF1">
    <property type="entry name" value="GLYCOSYL HYDROLASE DIGH"/>
    <property type="match status" value="1"/>
</dbReference>
<keyword evidence="3" id="KW-0378">Hydrolase</keyword>
<accession>A0A926USW8</accession>
<reference evidence="3" key="2">
    <citation type="submission" date="2020-08" db="EMBL/GenBank/DDBJ databases">
        <authorList>
            <person name="Chen M."/>
            <person name="Teng W."/>
            <person name="Zhao L."/>
            <person name="Hu C."/>
            <person name="Zhou Y."/>
            <person name="Han B."/>
            <person name="Song L."/>
            <person name="Shu W."/>
        </authorList>
    </citation>
    <scope>NUCLEOTIDE SEQUENCE</scope>
    <source>
        <strain evidence="3">FACHB-1277</strain>
    </source>
</reference>
<sequence length="466" mass="53711">MSQGWQKYKLSLNFRQPPLWRFPWRSLQPLSKAFRQVSLFLIAFATAIFLHHYMPTTWAQSHDSLNLQNAAIAQLRPEVLNPEIIRPEIARSNPQPNPIIAPPIVPPTVNKRQEIRGVWLTLNDFAMFSDRQKLGEGLQQLQQLNFNTIYPVVWNSGYVMYPSAIAQKEGIQPFTYRGNEGQDIVADIIAQAHQNNLLVMPWFEFGFMAPQMSELATGHPHWLTQQADGKKTSITAAGEVAWLNPFHPEVQQFLTDLVLEAVVNYDLDGIQFDDHTSLPKTFGYDPYTLNLYRQETKKQAPTNVDDPDWVRWRANKITAFMSNLSKAVKQRKPNVILSVSPNYYDFAYKQQLQDWLSWVRQDIVDELIVQVYRADIDDFTSQISRPEIVEAQNKISTGIGILSGLRNNNVPIARVFSQSFATQRRGLGISYFYYKSLWSYGPEAIADRQREFQYLFRNPAPRIAIN</sequence>
<gene>
    <name evidence="3" type="ORF">H6F44_10155</name>
</gene>
<dbReference type="Pfam" id="PF02638">
    <property type="entry name" value="GHL10"/>
    <property type="match status" value="1"/>
</dbReference>
<keyword evidence="1" id="KW-0732">Signal</keyword>
<name>A0A926USW8_9CYAN</name>
<protein>
    <submittedName>
        <fullName evidence="3">Glycoside hydrolase family 10 protein</fullName>
    </submittedName>
</protein>
<dbReference type="RefSeq" id="WP_190350845.1">
    <property type="nucleotide sequence ID" value="NZ_JACJPY010000027.1"/>
</dbReference>